<reference evidence="3" key="1">
    <citation type="submission" date="2018-08" db="EMBL/GenBank/DDBJ databases">
        <authorList>
            <person name="Cornetti L."/>
        </authorList>
    </citation>
    <scope>NUCLEOTIDE SEQUENCE</scope>
    <source>
        <strain evidence="3">BE-ASS</strain>
    </source>
</reference>
<dbReference type="PANTHER" id="PTHR46479:SF1">
    <property type="entry name" value="BIOGENESIS OF LYSOSOME-RELATED ORGANELLES COMPLEX 1 SUBUNIT 2"/>
    <property type="match status" value="1"/>
</dbReference>
<gene>
    <name evidence="3" type="primary">EOG090X0J9J</name>
</gene>
<dbReference type="GO" id="GO:0032418">
    <property type="term" value="P:lysosome localization"/>
    <property type="evidence" value="ECO:0007669"/>
    <property type="project" value="TreeGrafter"/>
</dbReference>
<evidence type="ECO:0000256" key="2">
    <source>
        <dbReference type="SAM" id="MobiDB-lite"/>
    </source>
</evidence>
<feature type="region of interest" description="Disordered" evidence="2">
    <location>
        <begin position="1"/>
        <end position="46"/>
    </location>
</feature>
<dbReference type="PANTHER" id="PTHR46479">
    <property type="entry name" value="BIOGENESIS OF LYSOSOME-RELATED ORGANELLES COMPLEX 1 SUBUNIT 2"/>
    <property type="match status" value="1"/>
</dbReference>
<comment type="similarity">
    <text evidence="1">Belongs to the BLOC1S2 family.</text>
</comment>
<evidence type="ECO:0000313" key="3">
    <source>
        <dbReference type="EMBL" id="SVE94006.1"/>
    </source>
</evidence>
<protein>
    <submittedName>
        <fullName evidence="3">EOG090X0J9J</fullName>
    </submittedName>
</protein>
<dbReference type="GO" id="GO:0016197">
    <property type="term" value="P:endosomal transport"/>
    <property type="evidence" value="ECO:0007669"/>
    <property type="project" value="TreeGrafter"/>
</dbReference>
<dbReference type="GO" id="GO:0043015">
    <property type="term" value="F:gamma-tubulin binding"/>
    <property type="evidence" value="ECO:0007669"/>
    <property type="project" value="TreeGrafter"/>
</dbReference>
<dbReference type="GO" id="GO:0000930">
    <property type="term" value="C:gamma-tubulin complex"/>
    <property type="evidence" value="ECO:0007669"/>
    <property type="project" value="TreeGrafter"/>
</dbReference>
<dbReference type="EMBL" id="LR024387">
    <property type="protein sequence ID" value="SVE94006.1"/>
    <property type="molecule type" value="mRNA"/>
</dbReference>
<feature type="compositionally biased region" description="Basic and acidic residues" evidence="2">
    <location>
        <begin position="8"/>
        <end position="17"/>
    </location>
</feature>
<proteinExistence type="evidence at transcript level"/>
<accession>A0A4Y7NN36</accession>
<sequence>MASPDAKQTVEAEKQEPVKSPSVECSPKKGLATLSTSTSSYEPLETHDPTLNRLAVTMFQKVHEYLQMELTSSQSEYQLLEQMNRVTAAKYKDLAQVATTVGKGIVELNEKFQGLQVYLEQIDQIEDNISKLEQAAYKLDAYTVRLENKFKALASEKR</sequence>
<evidence type="ECO:0000256" key="1">
    <source>
        <dbReference type="ARBA" id="ARBA00008468"/>
    </source>
</evidence>
<dbReference type="AlphaFoldDB" id="A0A4Y7NN36"/>
<dbReference type="Pfam" id="PF10046">
    <property type="entry name" value="BLOC1_2"/>
    <property type="match status" value="1"/>
</dbReference>
<dbReference type="InterPro" id="IPR019269">
    <property type="entry name" value="BLOC1_su2"/>
</dbReference>
<name>A0A4Y7NN36_9CRUS</name>
<organism evidence="3">
    <name type="scientific">Scapholeberis mucronata</name>
    <dbReference type="NCBI Taxonomy" id="202097"/>
    <lineage>
        <taxon>Eukaryota</taxon>
        <taxon>Metazoa</taxon>
        <taxon>Ecdysozoa</taxon>
        <taxon>Arthropoda</taxon>
        <taxon>Crustacea</taxon>
        <taxon>Branchiopoda</taxon>
        <taxon>Diplostraca</taxon>
        <taxon>Cladocera</taxon>
        <taxon>Anomopoda</taxon>
        <taxon>Daphniidae</taxon>
        <taxon>Scapholeberis</taxon>
    </lineage>
</organism>
<dbReference type="GO" id="GO:0031083">
    <property type="term" value="C:BLOC-1 complex"/>
    <property type="evidence" value="ECO:0007669"/>
    <property type="project" value="TreeGrafter"/>
</dbReference>
<dbReference type="GO" id="GO:0099078">
    <property type="term" value="C:BORC complex"/>
    <property type="evidence" value="ECO:0007669"/>
    <property type="project" value="TreeGrafter"/>
</dbReference>